<dbReference type="STRING" id="1450535.A0A317V784"/>
<evidence type="ECO:0000256" key="2">
    <source>
        <dbReference type="ARBA" id="ARBA00012417"/>
    </source>
</evidence>
<name>A0A317V784_9EURO</name>
<proteinExistence type="inferred from homology"/>
<dbReference type="SUPFAM" id="SSF56672">
    <property type="entry name" value="DNA/RNA polymerases"/>
    <property type="match status" value="1"/>
</dbReference>
<evidence type="ECO:0000256" key="5">
    <source>
        <dbReference type="ARBA" id="ARBA00022932"/>
    </source>
</evidence>
<dbReference type="InterPro" id="IPR042087">
    <property type="entry name" value="DNA_pol_B_thumb"/>
</dbReference>
<gene>
    <name evidence="9" type="ORF">BO94DRAFT_590810</name>
</gene>
<comment type="caution">
    <text evidence="9">The sequence shown here is derived from an EMBL/GenBank/DDBJ whole genome shotgun (WGS) entry which is preliminary data.</text>
</comment>
<dbReference type="Pfam" id="PF00136">
    <property type="entry name" value="DNA_pol_B"/>
    <property type="match status" value="1"/>
</dbReference>
<evidence type="ECO:0000256" key="3">
    <source>
        <dbReference type="ARBA" id="ARBA00022679"/>
    </source>
</evidence>
<evidence type="ECO:0000256" key="6">
    <source>
        <dbReference type="ARBA" id="ARBA00023125"/>
    </source>
</evidence>
<dbReference type="PRINTS" id="PR00106">
    <property type="entry name" value="DNAPOLB"/>
</dbReference>
<dbReference type="OrthoDB" id="4540587at2759"/>
<keyword evidence="6" id="KW-0238">DNA-binding</keyword>
<dbReference type="PANTHER" id="PTHR10322:SF23">
    <property type="entry name" value="DNA POLYMERASE DELTA CATALYTIC SUBUNIT"/>
    <property type="match status" value="1"/>
</dbReference>
<accession>A0A317V784</accession>
<dbReference type="Proteomes" id="UP000246702">
    <property type="component" value="Unassembled WGS sequence"/>
</dbReference>
<dbReference type="PROSITE" id="PS00116">
    <property type="entry name" value="DNA_POLYMERASE_B"/>
    <property type="match status" value="1"/>
</dbReference>
<dbReference type="InterPro" id="IPR043502">
    <property type="entry name" value="DNA/RNA_pol_sf"/>
</dbReference>
<comment type="catalytic activity">
    <reaction evidence="7">
        <text>DNA(n) + a 2'-deoxyribonucleoside 5'-triphosphate = DNA(n+1) + diphosphate</text>
        <dbReference type="Rhea" id="RHEA:22508"/>
        <dbReference type="Rhea" id="RHEA-COMP:17339"/>
        <dbReference type="Rhea" id="RHEA-COMP:17340"/>
        <dbReference type="ChEBI" id="CHEBI:33019"/>
        <dbReference type="ChEBI" id="CHEBI:61560"/>
        <dbReference type="ChEBI" id="CHEBI:173112"/>
        <dbReference type="EC" id="2.7.7.7"/>
    </reaction>
</comment>
<sequence length="442" mass="48015">MLDYNMNDSRVTALLWGLTGADQDIPNLACVLCAPVWDCIRYVTGMMSATVIASECLSRGMCFCWAKCLPNGKYQGGYVAAPTRGIHDDVAVCDFSSMYPTIMIGANISPDAILTPAESLRSEGAVTWDGYSVSAVCSGRTARFSTVNKGVVPQTLQKLVDERRKHKASRPTRAMALKVGANSIYGSFVYEMSTLYSPSCSAATTAFGRWCLALSICVFEKCGLRVIYGDTDSCFLSGTNVTAAKYHGSLRDHCNAALAVLKCVLGFTPFRDMDMCLEGLHKRMLLLGKKNYAYMSSSGDVRYKGIPVARKDALGICRKVSKCTVDMILYGGSTQEAKSAIALMCARARDSCALSSLTLMDLSKVIRAEGGSCYTYVDFNGDPKNVKIEDASPEMIVQYSKAEIATRISKEVTRYTSAAGLGTVYDIMWVCPVFESLGYVTH</sequence>
<dbReference type="GO" id="GO:0003887">
    <property type="term" value="F:DNA-directed DNA polymerase activity"/>
    <property type="evidence" value="ECO:0007669"/>
    <property type="project" value="UniProtKB-KW"/>
</dbReference>
<dbReference type="GO" id="GO:0003677">
    <property type="term" value="F:DNA binding"/>
    <property type="evidence" value="ECO:0007669"/>
    <property type="project" value="UniProtKB-KW"/>
</dbReference>
<evidence type="ECO:0000256" key="1">
    <source>
        <dbReference type="ARBA" id="ARBA00005755"/>
    </source>
</evidence>
<dbReference type="InterPro" id="IPR017964">
    <property type="entry name" value="DNA-dir_DNA_pol_B_CS"/>
</dbReference>
<evidence type="ECO:0000259" key="8">
    <source>
        <dbReference type="Pfam" id="PF00136"/>
    </source>
</evidence>
<reference evidence="9 10" key="1">
    <citation type="submission" date="2016-12" db="EMBL/GenBank/DDBJ databases">
        <title>The genomes of Aspergillus section Nigri reveals drivers in fungal speciation.</title>
        <authorList>
            <consortium name="DOE Joint Genome Institute"/>
            <person name="Vesth T.C."/>
            <person name="Nybo J."/>
            <person name="Theobald S."/>
            <person name="Brandl J."/>
            <person name="Frisvad J.C."/>
            <person name="Nielsen K.F."/>
            <person name="Lyhne E.K."/>
            <person name="Kogle M.E."/>
            <person name="Kuo A."/>
            <person name="Riley R."/>
            <person name="Clum A."/>
            <person name="Nolan M."/>
            <person name="Lipzen A."/>
            <person name="Salamov A."/>
            <person name="Henrissat B."/>
            <person name="Wiebenga A."/>
            <person name="De Vries R.P."/>
            <person name="Grigoriev I.V."/>
            <person name="Mortensen U.H."/>
            <person name="Andersen M.R."/>
            <person name="Baker S.E."/>
        </authorList>
    </citation>
    <scope>NUCLEOTIDE SEQUENCE [LARGE SCALE GENOMIC DNA]</scope>
    <source>
        <strain evidence="9 10">CBS 115572</strain>
    </source>
</reference>
<evidence type="ECO:0000256" key="7">
    <source>
        <dbReference type="ARBA" id="ARBA00049244"/>
    </source>
</evidence>
<dbReference type="InterPro" id="IPR006134">
    <property type="entry name" value="DNA-dir_DNA_pol_B_multi_dom"/>
</dbReference>
<dbReference type="RefSeq" id="XP_025462049.1">
    <property type="nucleotide sequence ID" value="XM_025616062.1"/>
</dbReference>
<dbReference type="AlphaFoldDB" id="A0A317V784"/>
<keyword evidence="10" id="KW-1185">Reference proteome</keyword>
<feature type="domain" description="DNA-directed DNA polymerase family B multifunctional" evidence="8">
    <location>
        <begin position="73"/>
        <end position="341"/>
    </location>
</feature>
<dbReference type="Gene3D" id="1.10.132.60">
    <property type="entry name" value="DNA polymerase family B, C-terminal domain"/>
    <property type="match status" value="1"/>
</dbReference>
<dbReference type="EMBL" id="MSFK01000046">
    <property type="protein sequence ID" value="PWY68000.1"/>
    <property type="molecule type" value="Genomic_DNA"/>
</dbReference>
<dbReference type="InterPro" id="IPR023211">
    <property type="entry name" value="DNA_pol_palm_dom_sf"/>
</dbReference>
<dbReference type="PANTHER" id="PTHR10322">
    <property type="entry name" value="DNA POLYMERASE CATALYTIC SUBUNIT"/>
    <property type="match status" value="1"/>
</dbReference>
<dbReference type="InterPro" id="IPR006172">
    <property type="entry name" value="DNA-dir_DNA_pol_B"/>
</dbReference>
<organism evidence="9 10">
    <name type="scientific">Aspergillus sclerotioniger CBS 115572</name>
    <dbReference type="NCBI Taxonomy" id="1450535"/>
    <lineage>
        <taxon>Eukaryota</taxon>
        <taxon>Fungi</taxon>
        <taxon>Dikarya</taxon>
        <taxon>Ascomycota</taxon>
        <taxon>Pezizomycotina</taxon>
        <taxon>Eurotiomycetes</taxon>
        <taxon>Eurotiomycetidae</taxon>
        <taxon>Eurotiales</taxon>
        <taxon>Aspergillaceae</taxon>
        <taxon>Aspergillus</taxon>
        <taxon>Aspergillus subgen. Circumdati</taxon>
    </lineage>
</organism>
<evidence type="ECO:0000256" key="4">
    <source>
        <dbReference type="ARBA" id="ARBA00022695"/>
    </source>
</evidence>
<dbReference type="GO" id="GO:0006261">
    <property type="term" value="P:DNA-templated DNA replication"/>
    <property type="evidence" value="ECO:0007669"/>
    <property type="project" value="TreeGrafter"/>
</dbReference>
<evidence type="ECO:0000313" key="9">
    <source>
        <dbReference type="EMBL" id="PWY68000.1"/>
    </source>
</evidence>
<protein>
    <recommendedName>
        <fullName evidence="2">DNA-directed DNA polymerase</fullName>
        <ecNumber evidence="2">2.7.7.7</ecNumber>
    </recommendedName>
</protein>
<dbReference type="EC" id="2.7.7.7" evidence="2"/>
<dbReference type="GeneID" id="37118205"/>
<keyword evidence="4" id="KW-0548">Nucleotidyltransferase</keyword>
<dbReference type="Gene3D" id="3.90.1600.10">
    <property type="entry name" value="Palm domain of DNA polymerase"/>
    <property type="match status" value="1"/>
</dbReference>
<dbReference type="Gene3D" id="1.10.287.690">
    <property type="entry name" value="Helix hairpin bin"/>
    <property type="match status" value="1"/>
</dbReference>
<comment type="similarity">
    <text evidence="1">Belongs to the DNA polymerase type-B family.</text>
</comment>
<keyword evidence="3" id="KW-0808">Transferase</keyword>
<keyword evidence="5" id="KW-0239">DNA-directed DNA polymerase</keyword>
<dbReference type="InterPro" id="IPR050240">
    <property type="entry name" value="DNA_pol_type-B"/>
</dbReference>
<dbReference type="GO" id="GO:0000166">
    <property type="term" value="F:nucleotide binding"/>
    <property type="evidence" value="ECO:0007669"/>
    <property type="project" value="InterPro"/>
</dbReference>
<evidence type="ECO:0000313" key="10">
    <source>
        <dbReference type="Proteomes" id="UP000246702"/>
    </source>
</evidence>